<sequence length="523" mass="54635">MAKNVSTDDLVQTLLTSVATSSSSATSRANASTTSRANVTTSSPATSTSLSDDDASSRDDGTATSWPTPSPTPVSPVPSDHDQAGRSTDARRTGAPKDSGTSTGLKVGLALAIVALVLALVLLVLRFKRRRVPSKRESASSSPILGDQGLPVPSDRGFKKERALGMPEMSIELPPGELGLSKMSYASSARSSLTSNHRSSDSSVFNTKGGVSPAFSNTQKNASYTYQYRTSDEHASKMAASTTFHLTGRIGNGQSSSRAHLSGSRALGNRKLSTPDEYAELVTATNAHETMSIEHHHAPSPDAMLADFTQSSVSHHEELEMSMGPDAEPTPSVVPPLPTTRTTDSVSDARTSEKSMGPDADNQSFLAPLPVRPAATTRTSTNSMLARASEESMGPDSPTTSRGGHQRTGLVYTIPDPSRKLSVVPMSGVDEDEAATNVLTASFLSESSISSFSSVSTCDSEITVASGSTVGSSSSSRTNYGDAGPDSFLDRASKDASYVQQARSGSFIALNLDAKDGNNEIAI</sequence>
<evidence type="ECO:0000313" key="1">
    <source>
        <dbReference type="EMBL" id="KAI9916331.1"/>
    </source>
</evidence>
<organism evidence="1 2">
    <name type="scientific">Peronosclerospora sorghi</name>
    <dbReference type="NCBI Taxonomy" id="230839"/>
    <lineage>
        <taxon>Eukaryota</taxon>
        <taxon>Sar</taxon>
        <taxon>Stramenopiles</taxon>
        <taxon>Oomycota</taxon>
        <taxon>Peronosporomycetes</taxon>
        <taxon>Peronosporales</taxon>
        <taxon>Peronosporaceae</taxon>
        <taxon>Peronosclerospora</taxon>
    </lineage>
</organism>
<protein>
    <submittedName>
        <fullName evidence="1">Uncharacterized protein</fullName>
    </submittedName>
</protein>
<dbReference type="Proteomes" id="UP001163321">
    <property type="component" value="Chromosome 2"/>
</dbReference>
<dbReference type="EMBL" id="CM047581">
    <property type="protein sequence ID" value="KAI9916331.1"/>
    <property type="molecule type" value="Genomic_DNA"/>
</dbReference>
<proteinExistence type="predicted"/>
<evidence type="ECO:0000313" key="2">
    <source>
        <dbReference type="Proteomes" id="UP001163321"/>
    </source>
</evidence>
<keyword evidence="2" id="KW-1185">Reference proteome</keyword>
<comment type="caution">
    <text evidence="1">The sequence shown here is derived from an EMBL/GenBank/DDBJ whole genome shotgun (WGS) entry which is preliminary data.</text>
</comment>
<accession>A0ACC0WDG6</accession>
<name>A0ACC0WDG6_9STRA</name>
<reference evidence="1 2" key="1">
    <citation type="journal article" date="2022" name="bioRxiv">
        <title>The genome of the oomycete Peronosclerospora sorghi, a cosmopolitan pathogen of maize and sorghum, is inflated with dispersed pseudogenes.</title>
        <authorList>
            <person name="Fletcher K."/>
            <person name="Martin F."/>
            <person name="Isakeit T."/>
            <person name="Cavanaugh K."/>
            <person name="Magill C."/>
            <person name="Michelmore R."/>
        </authorList>
    </citation>
    <scope>NUCLEOTIDE SEQUENCE [LARGE SCALE GENOMIC DNA]</scope>
    <source>
        <strain evidence="1">P6</strain>
    </source>
</reference>
<gene>
    <name evidence="1" type="ORF">PsorP6_017972</name>
</gene>